<accession>A0A371E0X7</accession>
<feature type="region of interest" description="Disordered" evidence="1">
    <location>
        <begin position="65"/>
        <end position="84"/>
    </location>
</feature>
<evidence type="ECO:0000313" key="2">
    <source>
        <dbReference type="EMBL" id="RDX58443.1"/>
    </source>
</evidence>
<dbReference type="AlphaFoldDB" id="A0A371E0X7"/>
<name>A0A371E0X7_MUCPR</name>
<dbReference type="Proteomes" id="UP000257109">
    <property type="component" value="Unassembled WGS sequence"/>
</dbReference>
<evidence type="ECO:0000313" key="3">
    <source>
        <dbReference type="Proteomes" id="UP000257109"/>
    </source>
</evidence>
<reference evidence="2" key="1">
    <citation type="submission" date="2018-05" db="EMBL/GenBank/DDBJ databases">
        <title>Draft genome of Mucuna pruriens seed.</title>
        <authorList>
            <person name="Nnadi N.E."/>
            <person name="Vos R."/>
            <person name="Hasami M.H."/>
            <person name="Devisetty U.K."/>
            <person name="Aguiy J.C."/>
        </authorList>
    </citation>
    <scope>NUCLEOTIDE SEQUENCE [LARGE SCALE GENOMIC DNA]</scope>
    <source>
        <strain evidence="2">JCA_2017</strain>
    </source>
</reference>
<comment type="caution">
    <text evidence="2">The sequence shown here is derived from an EMBL/GenBank/DDBJ whole genome shotgun (WGS) entry which is preliminary data.</text>
</comment>
<keyword evidence="3" id="KW-1185">Reference proteome</keyword>
<gene>
    <name evidence="2" type="ORF">CR513_62241</name>
</gene>
<sequence>MVSQICKSWGRTLGPIKLSVGHLWKIIIVQQSFKVRRIMDIKYVFHSSQQIDPGKISRVHQPHTMIMDQPKQSNQVNQMSHIFR</sequence>
<protein>
    <submittedName>
        <fullName evidence="2">Uncharacterized protein</fullName>
    </submittedName>
</protein>
<organism evidence="2 3">
    <name type="scientific">Mucuna pruriens</name>
    <name type="common">Velvet bean</name>
    <name type="synonym">Dolichos pruriens</name>
    <dbReference type="NCBI Taxonomy" id="157652"/>
    <lineage>
        <taxon>Eukaryota</taxon>
        <taxon>Viridiplantae</taxon>
        <taxon>Streptophyta</taxon>
        <taxon>Embryophyta</taxon>
        <taxon>Tracheophyta</taxon>
        <taxon>Spermatophyta</taxon>
        <taxon>Magnoliopsida</taxon>
        <taxon>eudicotyledons</taxon>
        <taxon>Gunneridae</taxon>
        <taxon>Pentapetalae</taxon>
        <taxon>rosids</taxon>
        <taxon>fabids</taxon>
        <taxon>Fabales</taxon>
        <taxon>Fabaceae</taxon>
        <taxon>Papilionoideae</taxon>
        <taxon>50 kb inversion clade</taxon>
        <taxon>NPAAA clade</taxon>
        <taxon>indigoferoid/millettioid clade</taxon>
        <taxon>Phaseoleae</taxon>
        <taxon>Mucuna</taxon>
    </lineage>
</organism>
<proteinExistence type="predicted"/>
<feature type="non-terminal residue" evidence="2">
    <location>
        <position position="1"/>
    </location>
</feature>
<feature type="compositionally biased region" description="Polar residues" evidence="1">
    <location>
        <begin position="70"/>
        <end position="84"/>
    </location>
</feature>
<evidence type="ECO:0000256" key="1">
    <source>
        <dbReference type="SAM" id="MobiDB-lite"/>
    </source>
</evidence>
<dbReference type="EMBL" id="QJKJ01017493">
    <property type="protein sequence ID" value="RDX58443.1"/>
    <property type="molecule type" value="Genomic_DNA"/>
</dbReference>